<feature type="transmembrane region" description="Helical" evidence="11">
    <location>
        <begin position="107"/>
        <end position="128"/>
    </location>
</feature>
<dbReference type="KEGG" id="rpm:RSPPHO_02367"/>
<feature type="transmembrane region" description="Helical" evidence="11">
    <location>
        <begin position="195"/>
        <end position="215"/>
    </location>
</feature>
<evidence type="ECO:0000256" key="2">
    <source>
        <dbReference type="ARBA" id="ARBA00022448"/>
    </source>
</evidence>
<sequence length="537" mass="55907">MEPQGRRVWRGLGPGRRVGGGVGAGLVRRRAGVAGGPVWRAGAGHVLHRNRFAGTGGKGLAALAGRRGLFLRAVVSGSGRHPHHGPAALAGAEASAHPSALAGWPGWVQALATLGAVGLIVGGGRLLTRPAFRFIARSRLREIFTASALLLVLATALLMSAVGLSAALGTFLAGVVLADSEFRHELESDLEPFKGLLLGLFFISVGAGINLPLLAEEPGTIALLVLGVVALKALVLAGVLRALRLAGRDCVLSALALSQVGEFAFVLIGLASVSGLFSAEVSGLITLTVALSMVTTPLLLLAFERLARVKAVSSPEAPPEIPAGGRVILAGFGRVGQIAGRLLMARGLAVTVLEHDADQLAALRRFGFTLHYGDARRPDLLAVAGAAEADVLVVATDDRETSETIVATARRHFPALKIAARAFDRVHAYALEDAGADLVVRETFAGALDLGVGALTLLGTPAYEARRAGLVFARHDAEVYHALRTLTEDSASWGLAFRAKREHLERILAREAAGQGDRLGDGWDQVCSGEGDREARP</sequence>
<evidence type="ECO:0000256" key="6">
    <source>
        <dbReference type="ARBA" id="ARBA00022958"/>
    </source>
</evidence>
<dbReference type="EMBL" id="HE663493">
    <property type="protein sequence ID" value="CCG08993.1"/>
    <property type="molecule type" value="Genomic_DNA"/>
</dbReference>
<evidence type="ECO:0000256" key="4">
    <source>
        <dbReference type="ARBA" id="ARBA00022538"/>
    </source>
</evidence>
<evidence type="ECO:0000256" key="7">
    <source>
        <dbReference type="ARBA" id="ARBA00022989"/>
    </source>
</evidence>
<dbReference type="PATRIC" id="fig|1150469.3.peg.2674"/>
<dbReference type="eggNOG" id="COG0475">
    <property type="taxonomic scope" value="Bacteria"/>
</dbReference>
<evidence type="ECO:0000313" key="13">
    <source>
        <dbReference type="EMBL" id="CCG08993.1"/>
    </source>
</evidence>
<evidence type="ECO:0000259" key="12">
    <source>
        <dbReference type="PROSITE" id="PS51201"/>
    </source>
</evidence>
<evidence type="ECO:0000256" key="9">
    <source>
        <dbReference type="ARBA" id="ARBA00023136"/>
    </source>
</evidence>
<dbReference type="GO" id="GO:0012505">
    <property type="term" value="C:endomembrane system"/>
    <property type="evidence" value="ECO:0007669"/>
    <property type="project" value="UniProtKB-SubCell"/>
</dbReference>
<dbReference type="InterPro" id="IPR038770">
    <property type="entry name" value="Na+/solute_symporter_sf"/>
</dbReference>
<keyword evidence="14" id="KW-1185">Reference proteome</keyword>
<dbReference type="InterPro" id="IPR006036">
    <property type="entry name" value="K_uptake_TrkA"/>
</dbReference>
<feature type="transmembrane region" description="Helical" evidence="11">
    <location>
        <begin position="221"/>
        <end position="243"/>
    </location>
</feature>
<evidence type="ECO:0000256" key="10">
    <source>
        <dbReference type="SAM" id="MobiDB-lite"/>
    </source>
</evidence>
<keyword evidence="9 11" id="KW-0472">Membrane</keyword>
<dbReference type="GO" id="GO:1902600">
    <property type="term" value="P:proton transmembrane transport"/>
    <property type="evidence" value="ECO:0007669"/>
    <property type="project" value="InterPro"/>
</dbReference>
<dbReference type="GO" id="GO:0015297">
    <property type="term" value="F:antiporter activity"/>
    <property type="evidence" value="ECO:0007669"/>
    <property type="project" value="UniProtKB-KW"/>
</dbReference>
<feature type="transmembrane region" description="Helical" evidence="11">
    <location>
        <begin position="283"/>
        <end position="303"/>
    </location>
</feature>
<keyword evidence="4" id="KW-0633">Potassium transport</keyword>
<comment type="subcellular location">
    <subcellularLocation>
        <location evidence="1">Endomembrane system</location>
        <topology evidence="1">Multi-pass membrane protein</topology>
    </subcellularLocation>
</comment>
<dbReference type="PRINTS" id="PR00335">
    <property type="entry name" value="KUPTAKETRKA"/>
</dbReference>
<feature type="transmembrane region" description="Helical" evidence="11">
    <location>
        <begin position="255"/>
        <end position="277"/>
    </location>
</feature>
<feature type="domain" description="RCK N-terminal" evidence="12">
    <location>
        <begin position="324"/>
        <end position="440"/>
    </location>
</feature>
<evidence type="ECO:0000256" key="5">
    <source>
        <dbReference type="ARBA" id="ARBA00022692"/>
    </source>
</evidence>
<accession>H6SLX8</accession>
<keyword evidence="8" id="KW-0406">Ion transport</keyword>
<dbReference type="PANTHER" id="PTHR46157">
    <property type="entry name" value="K(+) EFFLUX ANTIPORTER 3, CHLOROPLASTIC"/>
    <property type="match status" value="1"/>
</dbReference>
<keyword evidence="5 11" id="KW-0812">Transmembrane</keyword>
<keyword evidence="2" id="KW-0813">Transport</keyword>
<dbReference type="HOGENOM" id="CLU_005126_5_0_5"/>
<gene>
    <name evidence="13" type="primary">kefB2</name>
    <name evidence="13" type="ORF">RSPPHO_02367</name>
</gene>
<dbReference type="AlphaFoldDB" id="H6SLX8"/>
<dbReference type="InterPro" id="IPR006153">
    <property type="entry name" value="Cation/H_exchanger_TM"/>
</dbReference>
<dbReference type="eggNOG" id="COG1226">
    <property type="taxonomic scope" value="Bacteria"/>
</dbReference>
<dbReference type="Gene3D" id="1.20.1530.20">
    <property type="match status" value="1"/>
</dbReference>
<keyword evidence="6" id="KW-0630">Potassium</keyword>
<dbReference type="InterPro" id="IPR003148">
    <property type="entry name" value="RCK_N"/>
</dbReference>
<evidence type="ECO:0000256" key="11">
    <source>
        <dbReference type="SAM" id="Phobius"/>
    </source>
</evidence>
<evidence type="ECO:0000256" key="3">
    <source>
        <dbReference type="ARBA" id="ARBA00022449"/>
    </source>
</evidence>
<organism evidence="13 14">
    <name type="scientific">Pararhodospirillum photometricum DSM 122</name>
    <dbReference type="NCBI Taxonomy" id="1150469"/>
    <lineage>
        <taxon>Bacteria</taxon>
        <taxon>Pseudomonadati</taxon>
        <taxon>Pseudomonadota</taxon>
        <taxon>Alphaproteobacteria</taxon>
        <taxon>Rhodospirillales</taxon>
        <taxon>Rhodospirillaceae</taxon>
        <taxon>Pararhodospirillum</taxon>
    </lineage>
</organism>
<feature type="region of interest" description="Disordered" evidence="10">
    <location>
        <begin position="516"/>
        <end position="537"/>
    </location>
</feature>
<proteinExistence type="predicted"/>
<dbReference type="PANTHER" id="PTHR46157:SF4">
    <property type="entry name" value="K(+) EFFLUX ANTIPORTER 3, CHLOROPLASTIC"/>
    <property type="match status" value="1"/>
</dbReference>
<dbReference type="GO" id="GO:0005886">
    <property type="term" value="C:plasma membrane"/>
    <property type="evidence" value="ECO:0007669"/>
    <property type="project" value="InterPro"/>
</dbReference>
<dbReference type="Pfam" id="PF00999">
    <property type="entry name" value="Na_H_Exchanger"/>
    <property type="match status" value="1"/>
</dbReference>
<dbReference type="STRING" id="1150469.RSPPHO_02367"/>
<dbReference type="InterPro" id="IPR036291">
    <property type="entry name" value="NAD(P)-bd_dom_sf"/>
</dbReference>
<name>H6SLX8_PARPM</name>
<evidence type="ECO:0000256" key="1">
    <source>
        <dbReference type="ARBA" id="ARBA00004127"/>
    </source>
</evidence>
<dbReference type="SUPFAM" id="SSF51735">
    <property type="entry name" value="NAD(P)-binding Rossmann-fold domains"/>
    <property type="match status" value="1"/>
</dbReference>
<reference evidence="13 14" key="1">
    <citation type="submission" date="2012-02" db="EMBL/GenBank/DDBJ databases">
        <title>Shotgun genome sequence of Phaeospirillum photometricum DSM 122.</title>
        <authorList>
            <person name="Duquesne K."/>
            <person name="Sturgis J."/>
        </authorList>
    </citation>
    <scope>NUCLEOTIDE SEQUENCE [LARGE SCALE GENOMIC DNA]</scope>
    <source>
        <strain evidence="14">DSM122</strain>
    </source>
</reference>
<protein>
    <submittedName>
        <fullName evidence="13">Glutathione-regulated potassium-efflux system protein KefB2</fullName>
    </submittedName>
</protein>
<evidence type="ECO:0000313" key="14">
    <source>
        <dbReference type="Proteomes" id="UP000033220"/>
    </source>
</evidence>
<evidence type="ECO:0000256" key="8">
    <source>
        <dbReference type="ARBA" id="ARBA00023065"/>
    </source>
</evidence>
<dbReference type="GO" id="GO:0015079">
    <property type="term" value="F:potassium ion transmembrane transporter activity"/>
    <property type="evidence" value="ECO:0007669"/>
    <property type="project" value="InterPro"/>
</dbReference>
<dbReference type="Pfam" id="PF02254">
    <property type="entry name" value="TrkA_N"/>
    <property type="match status" value="1"/>
</dbReference>
<keyword evidence="7 11" id="KW-1133">Transmembrane helix</keyword>
<dbReference type="Proteomes" id="UP000033220">
    <property type="component" value="Chromosome DSM 122"/>
</dbReference>
<dbReference type="Gene3D" id="3.40.50.720">
    <property type="entry name" value="NAD(P)-binding Rossmann-like Domain"/>
    <property type="match status" value="1"/>
</dbReference>
<keyword evidence="3" id="KW-0050">Antiport</keyword>
<dbReference type="PROSITE" id="PS51201">
    <property type="entry name" value="RCK_N"/>
    <property type="match status" value="1"/>
</dbReference>
<dbReference type="FunFam" id="3.40.50.720:FF:000036">
    <property type="entry name" value="Glutathione-regulated potassium-efflux system protein KefB"/>
    <property type="match status" value="1"/>
</dbReference>